<comment type="caution">
    <text evidence="3">The sequence shown here is derived from an EMBL/GenBank/DDBJ whole genome shotgun (WGS) entry which is preliminary data.</text>
</comment>
<feature type="transmembrane region" description="Helical" evidence="2">
    <location>
        <begin position="20"/>
        <end position="44"/>
    </location>
</feature>
<protein>
    <recommendedName>
        <fullName evidence="5">Gustatory receptor</fullName>
    </recommendedName>
</protein>
<organism evidence="3 4">
    <name type="scientific">Marasmius tenuissimus</name>
    <dbReference type="NCBI Taxonomy" id="585030"/>
    <lineage>
        <taxon>Eukaryota</taxon>
        <taxon>Fungi</taxon>
        <taxon>Dikarya</taxon>
        <taxon>Basidiomycota</taxon>
        <taxon>Agaricomycotina</taxon>
        <taxon>Agaricomycetes</taxon>
        <taxon>Agaricomycetidae</taxon>
        <taxon>Agaricales</taxon>
        <taxon>Marasmiineae</taxon>
        <taxon>Marasmiaceae</taxon>
        <taxon>Marasmius</taxon>
    </lineage>
</organism>
<evidence type="ECO:0000313" key="3">
    <source>
        <dbReference type="EMBL" id="KAL0061263.1"/>
    </source>
</evidence>
<feature type="transmembrane region" description="Helical" evidence="2">
    <location>
        <begin position="144"/>
        <end position="168"/>
    </location>
</feature>
<name>A0ABR2ZKK7_9AGAR</name>
<keyword evidence="4" id="KW-1185">Reference proteome</keyword>
<evidence type="ECO:0000256" key="2">
    <source>
        <dbReference type="SAM" id="Phobius"/>
    </source>
</evidence>
<evidence type="ECO:0000256" key="1">
    <source>
        <dbReference type="SAM" id="MobiDB-lite"/>
    </source>
</evidence>
<accession>A0ABR2ZKK7</accession>
<reference evidence="3 4" key="1">
    <citation type="submission" date="2024-05" db="EMBL/GenBank/DDBJ databases">
        <title>A draft genome resource for the thread blight pathogen Marasmius tenuissimus strain MS-2.</title>
        <authorList>
            <person name="Yulfo-Soto G.E."/>
            <person name="Baruah I.K."/>
            <person name="Amoako-Attah I."/>
            <person name="Bukari Y."/>
            <person name="Meinhardt L.W."/>
            <person name="Bailey B.A."/>
            <person name="Cohen S.P."/>
        </authorList>
    </citation>
    <scope>NUCLEOTIDE SEQUENCE [LARGE SCALE GENOMIC DNA]</scope>
    <source>
        <strain evidence="3 4">MS-2</strain>
    </source>
</reference>
<dbReference type="Proteomes" id="UP001437256">
    <property type="component" value="Unassembled WGS sequence"/>
</dbReference>
<evidence type="ECO:0008006" key="5">
    <source>
        <dbReference type="Google" id="ProtNLM"/>
    </source>
</evidence>
<keyword evidence="2" id="KW-0812">Transmembrane</keyword>
<feature type="region of interest" description="Disordered" evidence="1">
    <location>
        <begin position="311"/>
        <end position="345"/>
    </location>
</feature>
<keyword evidence="2" id="KW-0472">Membrane</keyword>
<feature type="transmembrane region" description="Helical" evidence="2">
    <location>
        <begin position="190"/>
        <end position="213"/>
    </location>
</feature>
<dbReference type="EMBL" id="JBBXMP010000142">
    <property type="protein sequence ID" value="KAL0061263.1"/>
    <property type="molecule type" value="Genomic_DNA"/>
</dbReference>
<evidence type="ECO:0000313" key="4">
    <source>
        <dbReference type="Proteomes" id="UP001437256"/>
    </source>
</evidence>
<sequence length="345" mass="38868">MPFLDDSVLASVQRIIVEPIISMSIQFIAYGFYVLLFGMCIRTLLRKEPGFTRKLFLWWSIVLFILATISARCELYRFIAKTVLEFQAVKMRSDETKLDEFYTRDLTRNITDGFFFALFILTNIVTDSILMYRCYIIWGSRKRVIVLPLFAVVTFSVVGFTGVIMYGIGNKDQAVPSNLDLVVRGDMLEMIYMIASASVNALLTLLTAGRIWWITKEARTLMGRSVSKKYQTVVDCRCHYVLESGLLYPVFAMLHIALTETSDLVYVPVNFLPTVVQMGAIAPTLIIVRASLGESVESVHSVKFTTMRFQQGQSANTPSDQTRTATTPSKLEMGSSSGDTKCEDT</sequence>
<feature type="transmembrane region" description="Helical" evidence="2">
    <location>
        <begin position="113"/>
        <end position="132"/>
    </location>
</feature>
<gene>
    <name evidence="3" type="ORF">AAF712_011921</name>
</gene>
<proteinExistence type="predicted"/>
<feature type="transmembrane region" description="Helical" evidence="2">
    <location>
        <begin position="56"/>
        <end position="79"/>
    </location>
</feature>
<feature type="compositionally biased region" description="Polar residues" evidence="1">
    <location>
        <begin position="311"/>
        <end position="339"/>
    </location>
</feature>
<keyword evidence="2" id="KW-1133">Transmembrane helix</keyword>